<dbReference type="EnsemblMetazoa" id="RPRC004330-RA">
    <property type="protein sequence ID" value="RPRC004330-PA"/>
    <property type="gene ID" value="RPRC004330"/>
</dbReference>
<dbReference type="InterPro" id="IPR001461">
    <property type="entry name" value="Aspartic_peptidase_A1"/>
</dbReference>
<dbReference type="InterPro" id="IPR001969">
    <property type="entry name" value="Aspartic_peptidase_AS"/>
</dbReference>
<dbReference type="Pfam" id="PF00026">
    <property type="entry name" value="Asp"/>
    <property type="match status" value="1"/>
</dbReference>
<accession>T1HJV8</accession>
<protein>
    <submittedName>
        <fullName evidence="3">Peptidase A1 domain-containing protein</fullName>
    </submittedName>
</protein>
<dbReference type="PRINTS" id="PR00792">
    <property type="entry name" value="PEPSIN"/>
</dbReference>
<keyword evidence="2" id="KW-0064">Aspartyl protease</keyword>
<evidence type="ECO:0000256" key="1">
    <source>
        <dbReference type="ARBA" id="ARBA00007447"/>
    </source>
</evidence>
<evidence type="ECO:0000256" key="2">
    <source>
        <dbReference type="RuleBase" id="RU000454"/>
    </source>
</evidence>
<proteinExistence type="inferred from homology"/>
<dbReference type="InterPro" id="IPR021109">
    <property type="entry name" value="Peptidase_aspartic_dom_sf"/>
</dbReference>
<dbReference type="EMBL" id="ACPB03019500">
    <property type="status" value="NOT_ANNOTATED_CDS"/>
    <property type="molecule type" value="Genomic_DNA"/>
</dbReference>
<sequence>IGNFTVRRQQFAEATKEPGNAFLHSQFDGILGMAFPTAGSKVEPVFHTLIKQGLVEDRIFSFFLNRDPNGDLGGEMILGGWNDYYFDSSKINYIRLSKVDKWQFKVDSISSTNKTMFCKDSCEAIADTGTTMIIGPTDEIAAIHKYIGAVQNYGMGTVKCKDVPNLPPITFLINGTEYVLKGKDYILNFDYDPYNCITGFSGVELKGKPWILGDVFLRKFYTIFNVQDKAVAFATLNKSASRPITNFTPLYPGNNGASTLTNQMTHWIILIICLRKWFLLV</sequence>
<dbReference type="VEuPathDB" id="VectorBase:RPRC004330"/>
<dbReference type="InterPro" id="IPR033121">
    <property type="entry name" value="PEPTIDASE_A1"/>
</dbReference>
<dbReference type="FunFam" id="2.40.70.10:FF:000044">
    <property type="entry name" value="Lysosomal aspartic protease"/>
    <property type="match status" value="1"/>
</dbReference>
<keyword evidence="4" id="KW-1185">Reference proteome</keyword>
<dbReference type="Gene3D" id="2.40.70.10">
    <property type="entry name" value="Acid Proteases"/>
    <property type="match status" value="1"/>
</dbReference>
<reference evidence="3" key="1">
    <citation type="submission" date="2015-05" db="UniProtKB">
        <authorList>
            <consortium name="EnsemblMetazoa"/>
        </authorList>
    </citation>
    <scope>IDENTIFICATION</scope>
</reference>
<dbReference type="STRING" id="13249.T1HJV8"/>
<comment type="similarity">
    <text evidence="1 2">Belongs to the peptidase A1 family.</text>
</comment>
<dbReference type="EMBL" id="ACPB03019501">
    <property type="status" value="NOT_ANNOTATED_CDS"/>
    <property type="molecule type" value="Genomic_DNA"/>
</dbReference>
<evidence type="ECO:0000313" key="4">
    <source>
        <dbReference type="Proteomes" id="UP000015103"/>
    </source>
</evidence>
<evidence type="ECO:0000313" key="3">
    <source>
        <dbReference type="EnsemblMetazoa" id="RPRC004330-PA"/>
    </source>
</evidence>
<name>T1HJV8_RHOPR</name>
<organism evidence="3 4">
    <name type="scientific">Rhodnius prolixus</name>
    <name type="common">Triatomid bug</name>
    <dbReference type="NCBI Taxonomy" id="13249"/>
    <lineage>
        <taxon>Eukaryota</taxon>
        <taxon>Metazoa</taxon>
        <taxon>Ecdysozoa</taxon>
        <taxon>Arthropoda</taxon>
        <taxon>Hexapoda</taxon>
        <taxon>Insecta</taxon>
        <taxon>Pterygota</taxon>
        <taxon>Neoptera</taxon>
        <taxon>Paraneoptera</taxon>
        <taxon>Hemiptera</taxon>
        <taxon>Heteroptera</taxon>
        <taxon>Panheteroptera</taxon>
        <taxon>Cimicomorpha</taxon>
        <taxon>Reduviidae</taxon>
        <taxon>Triatominae</taxon>
        <taxon>Rhodnius</taxon>
    </lineage>
</organism>
<dbReference type="PROSITE" id="PS00141">
    <property type="entry name" value="ASP_PROTEASE"/>
    <property type="match status" value="1"/>
</dbReference>
<keyword evidence="2" id="KW-0378">Hydrolase</keyword>
<dbReference type="SUPFAM" id="SSF50630">
    <property type="entry name" value="Acid proteases"/>
    <property type="match status" value="1"/>
</dbReference>
<keyword evidence="2" id="KW-0645">Protease</keyword>
<dbReference type="PANTHER" id="PTHR47966">
    <property type="entry name" value="BETA-SITE APP-CLEAVING ENZYME, ISOFORM A-RELATED"/>
    <property type="match status" value="1"/>
</dbReference>
<dbReference type="PROSITE" id="PS51767">
    <property type="entry name" value="PEPTIDASE_A1"/>
    <property type="match status" value="1"/>
</dbReference>
<dbReference type="HOGENOM" id="CLU_013253_3_2_1"/>
<dbReference type="eggNOG" id="KOG1339">
    <property type="taxonomic scope" value="Eukaryota"/>
</dbReference>
<dbReference type="GO" id="GO:0004190">
    <property type="term" value="F:aspartic-type endopeptidase activity"/>
    <property type="evidence" value="ECO:0007669"/>
    <property type="project" value="UniProtKB-KW"/>
</dbReference>
<dbReference type="Proteomes" id="UP000015103">
    <property type="component" value="Unassembled WGS sequence"/>
</dbReference>
<dbReference type="PANTHER" id="PTHR47966:SF51">
    <property type="entry name" value="BETA-SITE APP-CLEAVING ENZYME, ISOFORM A-RELATED"/>
    <property type="match status" value="1"/>
</dbReference>
<dbReference type="InParanoid" id="T1HJV8"/>
<dbReference type="GO" id="GO:0006508">
    <property type="term" value="P:proteolysis"/>
    <property type="evidence" value="ECO:0007669"/>
    <property type="project" value="UniProtKB-KW"/>
</dbReference>
<dbReference type="OMA" id="RIFSIRM"/>
<dbReference type="AlphaFoldDB" id="T1HJV8"/>